<dbReference type="EMBL" id="UZAM01013734">
    <property type="protein sequence ID" value="VDP29695.1"/>
    <property type="molecule type" value="Genomic_DNA"/>
</dbReference>
<proteinExistence type="predicted"/>
<evidence type="ECO:0000313" key="3">
    <source>
        <dbReference type="WBParaSite" id="SBAD_0001054401-mRNA-1"/>
    </source>
</evidence>
<dbReference type="AlphaFoldDB" id="A0A183J2T2"/>
<sequence length="227" mass="26129">RFVETNKYLYEEKHLHSLRPEGKAPVSASGVKVLLAPVTSSVMLSCDPLLRLNRIENNGEALGRYGKVERFLIPSIQSVADLEDEGRYWCISEGTAGTVVRIRVVYLHSNFRTPSKLVYANVGQSVLLHCEPPDGYPQPQVRWEKVNSLFRTVINFCNNPLIQKPYIQSSLRGDRCDESRVTAFSKFFFWLFMLLCTETLKAVEQSRYLRIKNRRWLPLRRAHLPTG</sequence>
<keyword evidence="2" id="KW-1185">Reference proteome</keyword>
<evidence type="ECO:0000313" key="1">
    <source>
        <dbReference type="EMBL" id="VDP29695.1"/>
    </source>
</evidence>
<name>A0A183J2T2_9BILA</name>
<dbReference type="Gene3D" id="2.60.40.10">
    <property type="entry name" value="Immunoglobulins"/>
    <property type="match status" value="1"/>
</dbReference>
<dbReference type="OrthoDB" id="2152335at2759"/>
<dbReference type="SUPFAM" id="SSF48726">
    <property type="entry name" value="Immunoglobulin"/>
    <property type="match status" value="1"/>
</dbReference>
<dbReference type="InterPro" id="IPR036179">
    <property type="entry name" value="Ig-like_dom_sf"/>
</dbReference>
<gene>
    <name evidence="1" type="ORF">SBAD_LOCUS10180</name>
</gene>
<accession>A0A183J2T2</accession>
<reference evidence="1 2" key="2">
    <citation type="submission" date="2018-11" db="EMBL/GenBank/DDBJ databases">
        <authorList>
            <consortium name="Pathogen Informatics"/>
        </authorList>
    </citation>
    <scope>NUCLEOTIDE SEQUENCE [LARGE SCALE GENOMIC DNA]</scope>
</reference>
<protein>
    <submittedName>
        <fullName evidence="3">Ig-like domain-containing protein</fullName>
    </submittedName>
</protein>
<organism evidence="3">
    <name type="scientific">Soboliphyme baturini</name>
    <dbReference type="NCBI Taxonomy" id="241478"/>
    <lineage>
        <taxon>Eukaryota</taxon>
        <taxon>Metazoa</taxon>
        <taxon>Ecdysozoa</taxon>
        <taxon>Nematoda</taxon>
        <taxon>Enoplea</taxon>
        <taxon>Dorylaimia</taxon>
        <taxon>Dioctophymatida</taxon>
        <taxon>Dioctophymatoidea</taxon>
        <taxon>Soboliphymatidae</taxon>
        <taxon>Soboliphyme</taxon>
    </lineage>
</organism>
<reference evidence="3" key="1">
    <citation type="submission" date="2016-06" db="UniProtKB">
        <authorList>
            <consortium name="WormBaseParasite"/>
        </authorList>
    </citation>
    <scope>IDENTIFICATION</scope>
</reference>
<dbReference type="InterPro" id="IPR013783">
    <property type="entry name" value="Ig-like_fold"/>
</dbReference>
<evidence type="ECO:0000313" key="2">
    <source>
        <dbReference type="Proteomes" id="UP000270296"/>
    </source>
</evidence>
<dbReference type="WBParaSite" id="SBAD_0001054401-mRNA-1">
    <property type="protein sequence ID" value="SBAD_0001054401-mRNA-1"/>
    <property type="gene ID" value="SBAD_0001054401"/>
</dbReference>
<dbReference type="Proteomes" id="UP000270296">
    <property type="component" value="Unassembled WGS sequence"/>
</dbReference>